<dbReference type="EMBL" id="BARS01035904">
    <property type="protein sequence ID" value="GAG23806.1"/>
    <property type="molecule type" value="Genomic_DNA"/>
</dbReference>
<dbReference type="AlphaFoldDB" id="X0XFR5"/>
<evidence type="ECO:0000313" key="1">
    <source>
        <dbReference type="EMBL" id="GAG23806.1"/>
    </source>
</evidence>
<accession>X0XFR5</accession>
<protein>
    <submittedName>
        <fullName evidence="1">Uncharacterized protein</fullName>
    </submittedName>
</protein>
<comment type="caution">
    <text evidence="1">The sequence shown here is derived from an EMBL/GenBank/DDBJ whole genome shotgun (WGS) entry which is preliminary data.</text>
</comment>
<reference evidence="1" key="1">
    <citation type="journal article" date="2014" name="Front. Microbiol.">
        <title>High frequency of phylogenetically diverse reductive dehalogenase-homologous genes in deep subseafloor sedimentary metagenomes.</title>
        <authorList>
            <person name="Kawai M."/>
            <person name="Futagami T."/>
            <person name="Toyoda A."/>
            <person name="Takaki Y."/>
            <person name="Nishi S."/>
            <person name="Hori S."/>
            <person name="Arai W."/>
            <person name="Tsubouchi T."/>
            <person name="Morono Y."/>
            <person name="Uchiyama I."/>
            <person name="Ito T."/>
            <person name="Fujiyama A."/>
            <person name="Inagaki F."/>
            <person name="Takami H."/>
        </authorList>
    </citation>
    <scope>NUCLEOTIDE SEQUENCE</scope>
    <source>
        <strain evidence="1">Expedition CK06-06</strain>
    </source>
</reference>
<name>X0XFR5_9ZZZZ</name>
<gene>
    <name evidence="1" type="ORF">S01H1_55250</name>
</gene>
<sequence length="82" mass="8971">MADLRSAALEVKLGAGLRLVQARPYASERSGIYDFGSSKGAGNCGIHVSHYNNQVRLSFQKYLFIGYHHLSGLFRMGAATHT</sequence>
<feature type="non-terminal residue" evidence="1">
    <location>
        <position position="82"/>
    </location>
</feature>
<organism evidence="1">
    <name type="scientific">marine sediment metagenome</name>
    <dbReference type="NCBI Taxonomy" id="412755"/>
    <lineage>
        <taxon>unclassified sequences</taxon>
        <taxon>metagenomes</taxon>
        <taxon>ecological metagenomes</taxon>
    </lineage>
</organism>
<proteinExistence type="predicted"/>